<evidence type="ECO:0000313" key="3">
    <source>
        <dbReference type="EMBL" id="NBZ89456.1"/>
    </source>
</evidence>
<dbReference type="PROSITE" id="PS50222">
    <property type="entry name" value="EF_HAND_2"/>
    <property type="match status" value="1"/>
</dbReference>
<reference evidence="3" key="1">
    <citation type="submission" date="2020-01" db="EMBL/GenBank/DDBJ databases">
        <authorList>
            <person name="Chen W.-M."/>
        </authorList>
    </citation>
    <scope>NUCLEOTIDE SEQUENCE</scope>
    <source>
        <strain evidence="3">CYK-10</strain>
    </source>
</reference>
<sequence length="179" mass="18354">MRLAPLMMILPLVMPLSARAEGGLPPRLMQVIKADSAAYLQDVAALIASAGSGDAITSDQLAVSIALKRAKARVAVVAPLMAADLNGDGAVTREEMLGAAQALKAEARVRLDRDFGAADADGDGLVTAAEIASRAEEAALSAYGPARLAEVKVLMGFDADADGRVTLDEVRSGVQALVS</sequence>
<dbReference type="SUPFAM" id="SSF47473">
    <property type="entry name" value="EF-hand"/>
    <property type="match status" value="1"/>
</dbReference>
<dbReference type="GO" id="GO:0005509">
    <property type="term" value="F:calcium ion binding"/>
    <property type="evidence" value="ECO:0007669"/>
    <property type="project" value="InterPro"/>
</dbReference>
<evidence type="ECO:0000313" key="4">
    <source>
        <dbReference type="Proteomes" id="UP001193501"/>
    </source>
</evidence>
<protein>
    <recommendedName>
        <fullName evidence="2">EF-hand domain-containing protein</fullName>
    </recommendedName>
</protein>
<evidence type="ECO:0000259" key="2">
    <source>
        <dbReference type="PROSITE" id="PS50222"/>
    </source>
</evidence>
<dbReference type="RefSeq" id="WP_168776254.1">
    <property type="nucleotide sequence ID" value="NZ_JAABNR010000023.1"/>
</dbReference>
<dbReference type="Proteomes" id="UP001193501">
    <property type="component" value="Unassembled WGS sequence"/>
</dbReference>
<dbReference type="AlphaFoldDB" id="A0AAE4YDI0"/>
<accession>A0AAE4YDI0</accession>
<dbReference type="InterPro" id="IPR011992">
    <property type="entry name" value="EF-hand-dom_pair"/>
</dbReference>
<dbReference type="Pfam" id="PF13202">
    <property type="entry name" value="EF-hand_5"/>
    <property type="match status" value="2"/>
</dbReference>
<keyword evidence="4" id="KW-1185">Reference proteome</keyword>
<comment type="caution">
    <text evidence="3">The sequence shown here is derived from an EMBL/GenBank/DDBJ whole genome shotgun (WGS) entry which is preliminary data.</text>
</comment>
<name>A0AAE4YDI0_9RHOB</name>
<feature type="signal peptide" evidence="1">
    <location>
        <begin position="1"/>
        <end position="20"/>
    </location>
</feature>
<dbReference type="InterPro" id="IPR002048">
    <property type="entry name" value="EF_hand_dom"/>
</dbReference>
<dbReference type="SMART" id="SM00054">
    <property type="entry name" value="EFh"/>
    <property type="match status" value="3"/>
</dbReference>
<keyword evidence="1" id="KW-0732">Signal</keyword>
<dbReference type="PROSITE" id="PS00018">
    <property type="entry name" value="EF_HAND_1"/>
    <property type="match status" value="3"/>
</dbReference>
<dbReference type="Gene3D" id="1.10.238.10">
    <property type="entry name" value="EF-hand"/>
    <property type="match status" value="1"/>
</dbReference>
<dbReference type="InterPro" id="IPR018247">
    <property type="entry name" value="EF_Hand_1_Ca_BS"/>
</dbReference>
<feature type="chain" id="PRO_5042132406" description="EF-hand domain-containing protein" evidence="1">
    <location>
        <begin position="21"/>
        <end position="179"/>
    </location>
</feature>
<proteinExistence type="predicted"/>
<dbReference type="EMBL" id="JAABNR010000023">
    <property type="protein sequence ID" value="NBZ89456.1"/>
    <property type="molecule type" value="Genomic_DNA"/>
</dbReference>
<organism evidence="3 4">
    <name type="scientific">Stagnihabitans tardus</name>
    <dbReference type="NCBI Taxonomy" id="2699202"/>
    <lineage>
        <taxon>Bacteria</taxon>
        <taxon>Pseudomonadati</taxon>
        <taxon>Pseudomonadota</taxon>
        <taxon>Alphaproteobacteria</taxon>
        <taxon>Rhodobacterales</taxon>
        <taxon>Paracoccaceae</taxon>
        <taxon>Stagnihabitans</taxon>
    </lineage>
</organism>
<gene>
    <name evidence="3" type="ORF">GV832_17855</name>
</gene>
<evidence type="ECO:0000256" key="1">
    <source>
        <dbReference type="SAM" id="SignalP"/>
    </source>
</evidence>
<feature type="domain" description="EF-hand" evidence="2">
    <location>
        <begin position="84"/>
        <end position="106"/>
    </location>
</feature>